<keyword evidence="1" id="KW-0472">Membrane</keyword>
<keyword evidence="1" id="KW-0812">Transmembrane</keyword>
<evidence type="ECO:0000313" key="2">
    <source>
        <dbReference type="EMBL" id="MCW0952658.1"/>
    </source>
</evidence>
<dbReference type="Proteomes" id="UP001526225">
    <property type="component" value="Unassembled WGS sequence"/>
</dbReference>
<keyword evidence="1" id="KW-1133">Transmembrane helix</keyword>
<reference evidence="2 3" key="1">
    <citation type="submission" date="2022-10" db="EMBL/GenBank/DDBJ databases">
        <title>Weissella fermenti sp. nov., isolated from fermented cabbage.</title>
        <authorList>
            <person name="Lee J.K."/>
            <person name="Baek J.H."/>
            <person name="Choi D.G."/>
            <person name="Kim J.M."/>
            <person name="Jeon C.O."/>
        </authorList>
    </citation>
    <scope>NUCLEOTIDE SEQUENCE [LARGE SCALE GENOMIC DNA]</scope>
    <source>
        <strain evidence="2 3">KACC 18534</strain>
    </source>
</reference>
<organism evidence="2 3">
    <name type="scientific">Weissella ceti</name>
    <dbReference type="NCBI Taxonomy" id="759620"/>
    <lineage>
        <taxon>Bacteria</taxon>
        <taxon>Bacillati</taxon>
        <taxon>Bacillota</taxon>
        <taxon>Bacilli</taxon>
        <taxon>Lactobacillales</taxon>
        <taxon>Lactobacillaceae</taxon>
        <taxon>Weissella</taxon>
    </lineage>
</organism>
<dbReference type="RefSeq" id="WP_213409269.1">
    <property type="nucleotide sequence ID" value="NZ_CP074441.1"/>
</dbReference>
<dbReference type="Pfam" id="PF07843">
    <property type="entry name" value="DUF1634"/>
    <property type="match status" value="1"/>
</dbReference>
<accession>A0ABT3E2K6</accession>
<evidence type="ECO:0000256" key="1">
    <source>
        <dbReference type="SAM" id="Phobius"/>
    </source>
</evidence>
<gene>
    <name evidence="2" type="ORF">OIT44_01020</name>
</gene>
<feature type="transmembrane region" description="Helical" evidence="1">
    <location>
        <begin position="93"/>
        <end position="115"/>
    </location>
</feature>
<feature type="transmembrane region" description="Helical" evidence="1">
    <location>
        <begin position="21"/>
        <end position="42"/>
    </location>
</feature>
<sequence length="116" mass="13202">MKETQESLQLMEKRIAVIMRIGVGIAMTLMIIGLVMFLWQPITFTDTSVSAIWINMWQGNGVAWMMMGLFVLILTPVLRVISTIVYFMHAKDVTYTIITTIVLLILIIGMFYGAMH</sequence>
<comment type="caution">
    <text evidence="2">The sequence shown here is derived from an EMBL/GenBank/DDBJ whole genome shotgun (WGS) entry which is preliminary data.</text>
</comment>
<dbReference type="EMBL" id="JAOZFE010000001">
    <property type="protein sequence ID" value="MCW0952658.1"/>
    <property type="molecule type" value="Genomic_DNA"/>
</dbReference>
<protein>
    <submittedName>
        <fullName evidence="2">DUF1634 domain-containing protein</fullName>
    </submittedName>
</protein>
<feature type="transmembrane region" description="Helical" evidence="1">
    <location>
        <begin position="62"/>
        <end position="81"/>
    </location>
</feature>
<name>A0ABT3E2K6_9LACO</name>
<evidence type="ECO:0000313" key="3">
    <source>
        <dbReference type="Proteomes" id="UP001526225"/>
    </source>
</evidence>
<keyword evidence="3" id="KW-1185">Reference proteome</keyword>
<dbReference type="InterPro" id="IPR012861">
    <property type="entry name" value="DUF1634"/>
</dbReference>
<proteinExistence type="predicted"/>